<dbReference type="InterPro" id="IPR012976">
    <property type="entry name" value="NOSIC"/>
</dbReference>
<comment type="caution">
    <text evidence="2">The sequence shown here is derived from an EMBL/GenBank/DDBJ whole genome shotgun (WGS) entry which is preliminary data.</text>
</comment>
<dbReference type="InterPro" id="IPR002687">
    <property type="entry name" value="Nop_dom"/>
</dbReference>
<accession>A0A7J7LGF4</accession>
<dbReference type="SMART" id="SM00931">
    <property type="entry name" value="NOSIC"/>
    <property type="match status" value="1"/>
</dbReference>
<evidence type="ECO:0000259" key="1">
    <source>
        <dbReference type="SMART" id="SM00931"/>
    </source>
</evidence>
<keyword evidence="3" id="KW-1185">Reference proteome</keyword>
<evidence type="ECO:0000313" key="2">
    <source>
        <dbReference type="EMBL" id="KAF6141703.1"/>
    </source>
</evidence>
<dbReference type="GO" id="GO:0046540">
    <property type="term" value="C:U4/U6 x U5 tri-snRNP complex"/>
    <property type="evidence" value="ECO:0007669"/>
    <property type="project" value="InterPro"/>
</dbReference>
<evidence type="ECO:0000313" key="3">
    <source>
        <dbReference type="Proteomes" id="UP000541444"/>
    </source>
</evidence>
<dbReference type="EMBL" id="JACGCM010002299">
    <property type="protein sequence ID" value="KAF6141703.1"/>
    <property type="molecule type" value="Genomic_DNA"/>
</dbReference>
<dbReference type="GO" id="GO:0071011">
    <property type="term" value="C:precatalytic spliceosome"/>
    <property type="evidence" value="ECO:0007669"/>
    <property type="project" value="TreeGrafter"/>
</dbReference>
<dbReference type="GO" id="GO:0000244">
    <property type="term" value="P:spliceosomal tri-snRNP complex assembly"/>
    <property type="evidence" value="ECO:0007669"/>
    <property type="project" value="InterPro"/>
</dbReference>
<dbReference type="GO" id="GO:0005687">
    <property type="term" value="C:U4 snRNP"/>
    <property type="evidence" value="ECO:0007669"/>
    <property type="project" value="TreeGrafter"/>
</dbReference>
<reference evidence="2 3" key="1">
    <citation type="journal article" date="2020" name="IScience">
        <title>Genome Sequencing of the Endangered Kingdonia uniflora (Circaeasteraceae, Ranunculales) Reveals Potential Mechanisms of Evolutionary Specialization.</title>
        <authorList>
            <person name="Sun Y."/>
            <person name="Deng T."/>
            <person name="Zhang A."/>
            <person name="Moore M.J."/>
            <person name="Landis J.B."/>
            <person name="Lin N."/>
            <person name="Zhang H."/>
            <person name="Zhang X."/>
            <person name="Huang J."/>
            <person name="Zhang X."/>
            <person name="Sun H."/>
            <person name="Wang H."/>
        </authorList>
    </citation>
    <scope>NUCLEOTIDE SEQUENCE [LARGE SCALE GENOMIC DNA]</scope>
    <source>
        <strain evidence="2">TB1705</strain>
        <tissue evidence="2">Leaf</tissue>
    </source>
</reference>
<dbReference type="InterPro" id="IPR027105">
    <property type="entry name" value="Prp31"/>
</dbReference>
<organism evidence="2 3">
    <name type="scientific">Kingdonia uniflora</name>
    <dbReference type="NCBI Taxonomy" id="39325"/>
    <lineage>
        <taxon>Eukaryota</taxon>
        <taxon>Viridiplantae</taxon>
        <taxon>Streptophyta</taxon>
        <taxon>Embryophyta</taxon>
        <taxon>Tracheophyta</taxon>
        <taxon>Spermatophyta</taxon>
        <taxon>Magnoliopsida</taxon>
        <taxon>Ranunculales</taxon>
        <taxon>Circaeasteraceae</taxon>
        <taxon>Kingdonia</taxon>
    </lineage>
</organism>
<dbReference type="InterPro" id="IPR036070">
    <property type="entry name" value="Nop_dom_sf"/>
</dbReference>
<dbReference type="OrthoDB" id="1303012at2759"/>
<name>A0A7J7LGF4_9MAGN</name>
<dbReference type="Pfam" id="PF01798">
    <property type="entry name" value="Nop"/>
    <property type="match status" value="1"/>
</dbReference>
<gene>
    <name evidence="2" type="ORF">GIB67_027881</name>
</gene>
<sequence length="152" mass="16914">MAAFPESFLDDLNDLSNNKGSLIDDMIIDEALSNDDLGSHVEIMQKVDETLQKTSDLLNGNHVLEEYELIIACNALTVDMDNEIHRVQSFLCDNYSAKFPDLESLVHHPIDYARAVKKIGNETDMTRVDLQGLLSSAMIMVVSVIASTTRGR</sequence>
<dbReference type="SUPFAM" id="SSF89124">
    <property type="entry name" value="Nop domain"/>
    <property type="match status" value="1"/>
</dbReference>
<dbReference type="PANTHER" id="PTHR13904">
    <property type="entry name" value="PRE-MRNA SPLICING FACTOR PRP31"/>
    <property type="match status" value="1"/>
</dbReference>
<feature type="domain" description="NOSIC" evidence="1">
    <location>
        <begin position="69"/>
        <end position="121"/>
    </location>
</feature>
<dbReference type="Gene3D" id="1.10.287.4070">
    <property type="match status" value="1"/>
</dbReference>
<proteinExistence type="predicted"/>
<dbReference type="PANTHER" id="PTHR13904:SF0">
    <property type="entry name" value="U4_U6 SMALL NUCLEAR RIBONUCLEOPROTEIN PRP31"/>
    <property type="match status" value="1"/>
</dbReference>
<dbReference type="AlphaFoldDB" id="A0A7J7LGF4"/>
<protein>
    <recommendedName>
        <fullName evidence="1">NOSIC domain-containing protein</fullName>
    </recommendedName>
</protein>
<dbReference type="Proteomes" id="UP000541444">
    <property type="component" value="Unassembled WGS sequence"/>
</dbReference>